<dbReference type="AlphaFoldDB" id="A0A3D9LKF2"/>
<keyword evidence="1" id="KW-0812">Transmembrane</keyword>
<evidence type="ECO:0000313" key="3">
    <source>
        <dbReference type="Proteomes" id="UP000256779"/>
    </source>
</evidence>
<keyword evidence="3" id="KW-1185">Reference proteome</keyword>
<gene>
    <name evidence="2" type="ORF">C7460_101240</name>
</gene>
<name>A0A3D9LKF2_MARFU</name>
<evidence type="ECO:0000313" key="2">
    <source>
        <dbReference type="EMBL" id="REE05722.1"/>
    </source>
</evidence>
<dbReference type="Proteomes" id="UP000256779">
    <property type="component" value="Unassembled WGS sequence"/>
</dbReference>
<organism evidence="2 3">
    <name type="scientific">Marinoscillum furvescens DSM 4134</name>
    <dbReference type="NCBI Taxonomy" id="1122208"/>
    <lineage>
        <taxon>Bacteria</taxon>
        <taxon>Pseudomonadati</taxon>
        <taxon>Bacteroidota</taxon>
        <taxon>Cytophagia</taxon>
        <taxon>Cytophagales</taxon>
        <taxon>Reichenbachiellaceae</taxon>
        <taxon>Marinoscillum</taxon>
    </lineage>
</organism>
<feature type="transmembrane region" description="Helical" evidence="1">
    <location>
        <begin position="6"/>
        <end position="28"/>
    </location>
</feature>
<keyword evidence="1" id="KW-1133">Transmembrane helix</keyword>
<comment type="caution">
    <text evidence="2">The sequence shown here is derived from an EMBL/GenBank/DDBJ whole genome shotgun (WGS) entry which is preliminary data.</text>
</comment>
<dbReference type="RefSeq" id="WP_115866228.1">
    <property type="nucleotide sequence ID" value="NZ_QREG01000001.1"/>
</dbReference>
<protein>
    <submittedName>
        <fullName evidence="2">Uncharacterized protein</fullName>
    </submittedName>
</protein>
<feature type="transmembrane region" description="Helical" evidence="1">
    <location>
        <begin position="40"/>
        <end position="60"/>
    </location>
</feature>
<evidence type="ECO:0000256" key="1">
    <source>
        <dbReference type="SAM" id="Phobius"/>
    </source>
</evidence>
<keyword evidence="1" id="KW-0472">Membrane</keyword>
<reference evidence="2 3" key="1">
    <citation type="submission" date="2018-07" db="EMBL/GenBank/DDBJ databases">
        <title>Genomic Encyclopedia of Type Strains, Phase IV (KMG-IV): sequencing the most valuable type-strain genomes for metagenomic binning, comparative biology and taxonomic classification.</title>
        <authorList>
            <person name="Goeker M."/>
        </authorList>
    </citation>
    <scope>NUCLEOTIDE SEQUENCE [LARGE SCALE GENOMIC DNA]</scope>
    <source>
        <strain evidence="2 3">DSM 4134</strain>
    </source>
</reference>
<dbReference type="OrthoDB" id="982648at2"/>
<proteinExistence type="predicted"/>
<sequence>MDIIDVGLYASYILIALCALSAVVIPLIQSFADPQSLLKSGIGVIGLLVVFGIGYGLASGEAPGTTEATSKVVGAGIITMYIMFGVAIVGIVYTEISKIIK</sequence>
<feature type="transmembrane region" description="Helical" evidence="1">
    <location>
        <begin position="72"/>
        <end position="93"/>
    </location>
</feature>
<dbReference type="EMBL" id="QREG01000001">
    <property type="protein sequence ID" value="REE05722.1"/>
    <property type="molecule type" value="Genomic_DNA"/>
</dbReference>
<accession>A0A3D9LKF2</accession>